<dbReference type="OrthoDB" id="9773186at2"/>
<gene>
    <name evidence="1" type="ORF">LX73_0613</name>
</gene>
<sequence>MSYGVRNTLILLIVLIAFIGAGWSYIYFYQLPKIEELEEKVEETQQELDKKQQIADAFPALQKQFEKAKSFFNNYNKALYGDSNEDIVYDFLNSVSVGSAYTDFTFSFDDSTTHGQYGVMNMSISGQGYYRNFVNFIRQLELSKPLNKITGISINPINELESYGKVNFNFKISSFYDRVKLLGEPNLAIENNLLGSVYNPFFPLIRSVKGNKNNLVNIEQSKLLAISGDQVFVLDQNGVMKKLSKGEEVYLGTLTSIDVNEGTATFNLNKGGIVEQVTLQINKDDEKQSGN</sequence>
<comment type="caution">
    <text evidence="1">The sequence shown here is derived from an EMBL/GenBank/DDBJ whole genome shotgun (WGS) entry which is preliminary data.</text>
</comment>
<reference evidence="1 2" key="1">
    <citation type="submission" date="2019-07" db="EMBL/GenBank/DDBJ databases">
        <title>Genomic Encyclopedia of Archaeal and Bacterial Type Strains, Phase II (KMG-II): from individual species to whole genera.</title>
        <authorList>
            <person name="Goeker M."/>
        </authorList>
    </citation>
    <scope>NUCLEOTIDE SEQUENCE [LARGE SCALE GENOMIC DNA]</scope>
    <source>
        <strain evidence="1 2">DSM 21935</strain>
    </source>
</reference>
<dbReference type="EMBL" id="VNHY01000001">
    <property type="protein sequence ID" value="TYP95315.1"/>
    <property type="molecule type" value="Genomic_DNA"/>
</dbReference>
<dbReference type="InterPro" id="IPR014717">
    <property type="entry name" value="Transl_elong_EF1B/ribsomal_bS6"/>
</dbReference>
<proteinExistence type="predicted"/>
<evidence type="ECO:0000313" key="2">
    <source>
        <dbReference type="Proteomes" id="UP000324595"/>
    </source>
</evidence>
<dbReference type="RefSeq" id="WP_148897986.1">
    <property type="nucleotide sequence ID" value="NZ_VNHY01000001.1"/>
</dbReference>
<evidence type="ECO:0000313" key="1">
    <source>
        <dbReference type="EMBL" id="TYP95315.1"/>
    </source>
</evidence>
<dbReference type="Proteomes" id="UP000324595">
    <property type="component" value="Unassembled WGS sequence"/>
</dbReference>
<dbReference type="GO" id="GO:0043107">
    <property type="term" value="P:type IV pilus-dependent motility"/>
    <property type="evidence" value="ECO:0007669"/>
    <property type="project" value="InterPro"/>
</dbReference>
<keyword evidence="2" id="KW-1185">Reference proteome</keyword>
<dbReference type="GO" id="GO:0043683">
    <property type="term" value="P:type IV pilus assembly"/>
    <property type="evidence" value="ECO:0007669"/>
    <property type="project" value="InterPro"/>
</dbReference>
<dbReference type="Gene3D" id="3.30.70.60">
    <property type="match status" value="1"/>
</dbReference>
<dbReference type="AlphaFoldDB" id="A0A5D3YME2"/>
<dbReference type="InterPro" id="IPR007445">
    <property type="entry name" value="PilO"/>
</dbReference>
<accession>A0A5D3YME2</accession>
<organism evidence="1 2">
    <name type="scientific">Fodinibius salinus</name>
    <dbReference type="NCBI Taxonomy" id="860790"/>
    <lineage>
        <taxon>Bacteria</taxon>
        <taxon>Pseudomonadati</taxon>
        <taxon>Balneolota</taxon>
        <taxon>Balneolia</taxon>
        <taxon>Balneolales</taxon>
        <taxon>Balneolaceae</taxon>
        <taxon>Fodinibius</taxon>
    </lineage>
</organism>
<name>A0A5D3YME2_9BACT</name>
<dbReference type="Pfam" id="PF04350">
    <property type="entry name" value="PilO"/>
    <property type="match status" value="1"/>
</dbReference>
<protein>
    <submittedName>
        <fullName evidence="1">Tfp pilus assembly protein PilO</fullName>
    </submittedName>
</protein>